<accession>A0A2Z6ZTJ1</accession>
<keyword evidence="2" id="KW-1185">Reference proteome</keyword>
<dbReference type="EMBL" id="KV151704">
    <property type="protein sequence ID" value="KZT76121.1"/>
    <property type="molecule type" value="Genomic_DNA"/>
</dbReference>
<sequence length="128" mass="14386">MADAGLALAVRLSHERRPCVAPLLGVLLRDVAPHMALDGRVSTPRDGAAGRRLADATLGRRCARWAIVVRMEVRRCVALRAMVRSCRREFLWWRRRRRRPPLRRVSSDVVTAGLISSRVWFGPVPGSP</sequence>
<reference evidence="1 2" key="1">
    <citation type="journal article" date="2015" name="Proc. Natl. Acad. Sci. U.S.A.">
        <title>The resurrection genome of Boea hygrometrica: A blueprint for survival of dehydration.</title>
        <authorList>
            <person name="Xiao L."/>
            <person name="Yang G."/>
            <person name="Zhang L."/>
            <person name="Yang X."/>
            <person name="Zhao S."/>
            <person name="Ji Z."/>
            <person name="Zhou Q."/>
            <person name="Hu M."/>
            <person name="Wang Y."/>
            <person name="Chen M."/>
            <person name="Xu Y."/>
            <person name="Jin H."/>
            <person name="Xiao X."/>
            <person name="Hu G."/>
            <person name="Bao F."/>
            <person name="Hu Y."/>
            <person name="Wan P."/>
            <person name="Li L."/>
            <person name="Deng X."/>
            <person name="Kuang T."/>
            <person name="Xiang C."/>
            <person name="Zhu J.K."/>
            <person name="Oliver M.J."/>
            <person name="He Y."/>
        </authorList>
    </citation>
    <scope>NUCLEOTIDE SEQUENCE [LARGE SCALE GENOMIC DNA]</scope>
    <source>
        <strain evidence="2">cv. XS01</strain>
    </source>
</reference>
<evidence type="ECO:0000313" key="1">
    <source>
        <dbReference type="EMBL" id="KZT76121.1"/>
    </source>
</evidence>
<name>A0A2Z6ZTJ1_9LAMI</name>
<organism evidence="1 2">
    <name type="scientific">Dorcoceras hygrometricum</name>
    <dbReference type="NCBI Taxonomy" id="472368"/>
    <lineage>
        <taxon>Eukaryota</taxon>
        <taxon>Viridiplantae</taxon>
        <taxon>Streptophyta</taxon>
        <taxon>Embryophyta</taxon>
        <taxon>Tracheophyta</taxon>
        <taxon>Spermatophyta</taxon>
        <taxon>Magnoliopsida</taxon>
        <taxon>eudicotyledons</taxon>
        <taxon>Gunneridae</taxon>
        <taxon>Pentapetalae</taxon>
        <taxon>asterids</taxon>
        <taxon>lamiids</taxon>
        <taxon>Lamiales</taxon>
        <taxon>Gesneriaceae</taxon>
        <taxon>Didymocarpoideae</taxon>
        <taxon>Trichosporeae</taxon>
        <taxon>Loxocarpinae</taxon>
        <taxon>Dorcoceras</taxon>
    </lineage>
</organism>
<dbReference type="Proteomes" id="UP000250235">
    <property type="component" value="Unassembled WGS sequence"/>
</dbReference>
<evidence type="ECO:0000313" key="2">
    <source>
        <dbReference type="Proteomes" id="UP000250235"/>
    </source>
</evidence>
<proteinExistence type="predicted"/>
<dbReference type="AlphaFoldDB" id="A0A2Z6ZTJ1"/>
<protein>
    <submittedName>
        <fullName evidence="1">Uncharacterized protein</fullName>
    </submittedName>
</protein>
<gene>
    <name evidence="1" type="ORF">F511_46856</name>
</gene>